<evidence type="ECO:0000256" key="3">
    <source>
        <dbReference type="ARBA" id="ARBA00022989"/>
    </source>
</evidence>
<evidence type="ECO:0000256" key="1">
    <source>
        <dbReference type="ARBA" id="ARBA00004167"/>
    </source>
</evidence>
<keyword evidence="5" id="KW-1185">Reference proteome</keyword>
<dbReference type="GO" id="GO:0016757">
    <property type="term" value="F:glycosyltransferase activity"/>
    <property type="evidence" value="ECO:0007669"/>
    <property type="project" value="TreeGrafter"/>
</dbReference>
<proteinExistence type="predicted"/>
<dbReference type="EMBL" id="WVUD01000040">
    <property type="protein sequence ID" value="MYL84729.1"/>
    <property type="molecule type" value="Genomic_DNA"/>
</dbReference>
<evidence type="ECO:0000256" key="2">
    <source>
        <dbReference type="ARBA" id="ARBA00022692"/>
    </source>
</evidence>
<comment type="subcellular location">
    <subcellularLocation>
        <location evidence="1">Membrane</location>
        <topology evidence="1">Single-pass membrane protein</topology>
    </subcellularLocation>
</comment>
<dbReference type="AlphaFoldDB" id="A0A7C9ML11"/>
<keyword evidence="3" id="KW-0472">Membrane</keyword>
<keyword evidence="2" id="KW-0812">Transmembrane</keyword>
<dbReference type="GO" id="GO:0016020">
    <property type="term" value="C:membrane"/>
    <property type="evidence" value="ECO:0007669"/>
    <property type="project" value="UniProtKB-SubCell"/>
</dbReference>
<dbReference type="Pfam" id="PF13704">
    <property type="entry name" value="Glyco_tranf_2_4"/>
    <property type="match status" value="1"/>
</dbReference>
<reference evidence="4 5" key="1">
    <citation type="submission" date="2020-01" db="EMBL/GenBank/DDBJ databases">
        <title>Genome sequence of Desulfovibrio aerotolerans DSM 16695(T).</title>
        <authorList>
            <person name="Karnachuk O."/>
            <person name="Avakyan M."/>
            <person name="Mardanov A."/>
            <person name="Kadnikov V."/>
            <person name="Ravin N."/>
        </authorList>
    </citation>
    <scope>NUCLEOTIDE SEQUENCE [LARGE SCALE GENOMIC DNA]</scope>
    <source>
        <strain evidence="4 5">DSM 16695</strain>
    </source>
</reference>
<keyword evidence="3" id="KW-1133">Transmembrane helix</keyword>
<sequence length="375" mass="43685">MYYAALCAIAKDEDSTIRYWVDYHLLLGFEHVTIFDNMSATPISELLSEHIGLGLVDVVRFDVAENQQLSAYYAYLQTCKDQTRWAAFFDIDEYLVLKNKDDVKDFLMEYEAFSGVGVHWVVFGSNGHLKRPDSNAPASYRRYLYKDNVVKSIVKPGAVTCPKSPHHFTFRDGQYCVNEDKLPILGPFSYHTSNSVQLNHYYYQSQQDFCRKMERGFATPVMDRANYSMDEFYWQHTQADYEDDAIERHLKKLVLFEKRPVAVLARVVTKDYSTSCESYIEKIAGLVIHSKLEEALAQFDKAGRYYDELRLDLVGVMLYSLLKQHENVLFLFRKMLLKYEACPSSRTLIYSELSKYYKSTGQTEQSWAIDREVSR</sequence>
<dbReference type="PANTHER" id="PTHR21461">
    <property type="entry name" value="GLYCOSYLTRANSFERASE FAMILY 92 PROTEIN"/>
    <property type="match status" value="1"/>
</dbReference>
<dbReference type="OrthoDB" id="1997677at2"/>
<keyword evidence="4" id="KW-0808">Transferase</keyword>
<organism evidence="4 5">
    <name type="scientific">Solidesulfovibrio aerotolerans</name>
    <dbReference type="NCBI Taxonomy" id="295255"/>
    <lineage>
        <taxon>Bacteria</taxon>
        <taxon>Pseudomonadati</taxon>
        <taxon>Thermodesulfobacteriota</taxon>
        <taxon>Desulfovibrionia</taxon>
        <taxon>Desulfovibrionales</taxon>
        <taxon>Desulfovibrionaceae</taxon>
        <taxon>Solidesulfovibrio</taxon>
    </lineage>
</organism>
<accession>A0A7C9ML11</accession>
<name>A0A7C9ML11_9BACT</name>
<comment type="caution">
    <text evidence="4">The sequence shown here is derived from an EMBL/GenBank/DDBJ whole genome shotgun (WGS) entry which is preliminary data.</text>
</comment>
<evidence type="ECO:0000313" key="5">
    <source>
        <dbReference type="Proteomes" id="UP000482487"/>
    </source>
</evidence>
<gene>
    <name evidence="4" type="ORF">GTA51_16570</name>
</gene>
<dbReference type="Proteomes" id="UP000482487">
    <property type="component" value="Unassembled WGS sequence"/>
</dbReference>
<dbReference type="RefSeq" id="WP_160963011.1">
    <property type="nucleotide sequence ID" value="NZ_WVUD01000040.1"/>
</dbReference>
<evidence type="ECO:0000313" key="4">
    <source>
        <dbReference type="EMBL" id="MYL84729.1"/>
    </source>
</evidence>
<dbReference type="PANTHER" id="PTHR21461:SF69">
    <property type="entry name" value="GLYCOSYLTRANSFERASE FAMILY 92 PROTEIN"/>
    <property type="match status" value="1"/>
</dbReference>
<protein>
    <submittedName>
        <fullName evidence="4">Glycosyltransferase family 92 protein</fullName>
    </submittedName>
</protein>
<dbReference type="GO" id="GO:0005737">
    <property type="term" value="C:cytoplasm"/>
    <property type="evidence" value="ECO:0007669"/>
    <property type="project" value="TreeGrafter"/>
</dbReference>